<dbReference type="AlphaFoldDB" id="A0A9P6LE02"/>
<feature type="domain" description="WSC" evidence="4">
    <location>
        <begin position="153"/>
        <end position="245"/>
    </location>
</feature>
<keyword evidence="6" id="KW-1185">Reference proteome</keyword>
<name>A0A9P6LE02_9PEZI</name>
<reference evidence="5" key="2">
    <citation type="submission" date="2020-11" db="EMBL/GenBank/DDBJ databases">
        <title>Whole genome sequencing of Colletotrichum sp.</title>
        <authorList>
            <person name="Li H."/>
        </authorList>
    </citation>
    <scope>NUCLEOTIDE SEQUENCE</scope>
    <source>
        <strain evidence="5">CkLH20</strain>
    </source>
</reference>
<accession>A0A9P6LE02</accession>
<dbReference type="PROSITE" id="PS51212">
    <property type="entry name" value="WSC"/>
    <property type="match status" value="3"/>
</dbReference>
<dbReference type="SMART" id="SM00321">
    <property type="entry name" value="WSC"/>
    <property type="match status" value="3"/>
</dbReference>
<keyword evidence="2" id="KW-0812">Transmembrane</keyword>
<evidence type="ECO:0000259" key="4">
    <source>
        <dbReference type="PROSITE" id="PS51212"/>
    </source>
</evidence>
<evidence type="ECO:0000313" key="6">
    <source>
        <dbReference type="Proteomes" id="UP000781932"/>
    </source>
</evidence>
<feature type="domain" description="WSC" evidence="4">
    <location>
        <begin position="270"/>
        <end position="363"/>
    </location>
</feature>
<protein>
    <submittedName>
        <fullName evidence="5">WSC domain-containing protein</fullName>
    </submittedName>
</protein>
<feature type="domain" description="WSC" evidence="4">
    <location>
        <begin position="42"/>
        <end position="137"/>
    </location>
</feature>
<reference evidence="5" key="1">
    <citation type="submission" date="2020-03" db="EMBL/GenBank/DDBJ databases">
        <authorList>
            <person name="He L."/>
        </authorList>
    </citation>
    <scope>NUCLEOTIDE SEQUENCE</scope>
    <source>
        <strain evidence="5">CkLH20</strain>
    </source>
</reference>
<comment type="caution">
    <text evidence="5">The sequence shown here is derived from an EMBL/GenBank/DDBJ whole genome shotgun (WGS) entry which is preliminary data.</text>
</comment>
<evidence type="ECO:0000313" key="5">
    <source>
        <dbReference type="EMBL" id="KAF9869506.1"/>
    </source>
</evidence>
<dbReference type="OrthoDB" id="5985073at2759"/>
<keyword evidence="2" id="KW-1133">Transmembrane helix</keyword>
<evidence type="ECO:0000256" key="1">
    <source>
        <dbReference type="ARBA" id="ARBA00022737"/>
    </source>
</evidence>
<gene>
    <name evidence="5" type="ORF">CkaCkLH20_12991</name>
</gene>
<dbReference type="PANTHER" id="PTHR45964:SF5">
    <property type="entry name" value="WSCD FAMILY MEMBER CG9164"/>
    <property type="match status" value="1"/>
</dbReference>
<proteinExistence type="predicted"/>
<dbReference type="PANTHER" id="PTHR45964">
    <property type="entry name" value="WSCD FAMILY MEMBER CG9164"/>
    <property type="match status" value="1"/>
</dbReference>
<dbReference type="RefSeq" id="XP_038738967.1">
    <property type="nucleotide sequence ID" value="XM_038895702.1"/>
</dbReference>
<dbReference type="GeneID" id="62168776"/>
<keyword evidence="3" id="KW-0732">Signal</keyword>
<dbReference type="EMBL" id="JAATWM020000069">
    <property type="protein sequence ID" value="KAF9869506.1"/>
    <property type="molecule type" value="Genomic_DNA"/>
</dbReference>
<dbReference type="InterPro" id="IPR051589">
    <property type="entry name" value="Sialate-O-sulfotransferase"/>
</dbReference>
<dbReference type="Proteomes" id="UP000781932">
    <property type="component" value="Unassembled WGS sequence"/>
</dbReference>
<evidence type="ECO:0000256" key="2">
    <source>
        <dbReference type="SAM" id="Phobius"/>
    </source>
</evidence>
<keyword evidence="2" id="KW-0472">Membrane</keyword>
<feature type="chain" id="PRO_5040252248" evidence="3">
    <location>
        <begin position="26"/>
        <end position="482"/>
    </location>
</feature>
<keyword evidence="1" id="KW-0677">Repeat</keyword>
<sequence length="482" mass="52117">MGKHIPLRGLLAAALVALETRTVTAIPFNGQPRAVTKPAISGYTYQGCYVEPPNGRALEAVTGDDQMTLEMCAGICSTSNKVYFGVEYGRECWCGNQLATGATIAADDSECSFPCPGNTAGGETCGAGDRLNLYKNDNAVVPAGPSAKANAGNYVSAGCYSDLVQGQRALSRWRADDAMTPEMCATFCAGSAYMGLEFARECWCGDALDTLSQRVPDQTSCNMACAGEATSLCGGPGRLNMYTLNAASVVSVTSSASASAATTTADRVGDFVHLGCWTDERVNGRTFPDTFASDDMTIEKCAAWATSKGYQNFGVEYSRECWAGNAVNPASTSADASGCNMKCMGDTSERCGGPDRLDLYSFSPVTLFIDINHRCVTYAFNFSIYLSYLSKLGFWSHLLGLWSHLANIDRRCIFYVFNSSVCRSVCRSFIFELGFWSCLINFNLIGSFIYVFQHCPRLCQPYVDFIRCGISGINRRRIICVI</sequence>
<feature type="signal peptide" evidence="3">
    <location>
        <begin position="1"/>
        <end position="25"/>
    </location>
</feature>
<dbReference type="InterPro" id="IPR002889">
    <property type="entry name" value="WSC_carb-bd"/>
</dbReference>
<evidence type="ECO:0000256" key="3">
    <source>
        <dbReference type="SAM" id="SignalP"/>
    </source>
</evidence>
<feature type="transmembrane region" description="Helical" evidence="2">
    <location>
        <begin position="433"/>
        <end position="452"/>
    </location>
</feature>
<dbReference type="Pfam" id="PF01822">
    <property type="entry name" value="WSC"/>
    <property type="match status" value="3"/>
</dbReference>
<organism evidence="5 6">
    <name type="scientific">Colletotrichum karsti</name>
    <dbReference type="NCBI Taxonomy" id="1095194"/>
    <lineage>
        <taxon>Eukaryota</taxon>
        <taxon>Fungi</taxon>
        <taxon>Dikarya</taxon>
        <taxon>Ascomycota</taxon>
        <taxon>Pezizomycotina</taxon>
        <taxon>Sordariomycetes</taxon>
        <taxon>Hypocreomycetidae</taxon>
        <taxon>Glomerellales</taxon>
        <taxon>Glomerellaceae</taxon>
        <taxon>Colletotrichum</taxon>
        <taxon>Colletotrichum boninense species complex</taxon>
    </lineage>
</organism>